<evidence type="ECO:0000256" key="3">
    <source>
        <dbReference type="ARBA" id="ARBA00022576"/>
    </source>
</evidence>
<dbReference type="NCBIfam" id="NF005744">
    <property type="entry name" value="PRK07568.1"/>
    <property type="match status" value="1"/>
</dbReference>
<dbReference type="CDD" id="cd00609">
    <property type="entry name" value="AAT_like"/>
    <property type="match status" value="1"/>
</dbReference>
<evidence type="ECO:0000313" key="7">
    <source>
        <dbReference type="EMBL" id="CAE2203823.1"/>
    </source>
</evidence>
<dbReference type="PANTHER" id="PTHR46383:SF2">
    <property type="entry name" value="AMINOTRANSFERASE"/>
    <property type="match status" value="1"/>
</dbReference>
<organism evidence="7">
    <name type="scientific">Vannella robusta</name>
    <dbReference type="NCBI Taxonomy" id="1487602"/>
    <lineage>
        <taxon>Eukaryota</taxon>
        <taxon>Amoebozoa</taxon>
        <taxon>Discosea</taxon>
        <taxon>Flabellinia</taxon>
        <taxon>Vannellidae</taxon>
        <taxon>Vannella</taxon>
    </lineage>
</organism>
<evidence type="ECO:0000256" key="2">
    <source>
        <dbReference type="ARBA" id="ARBA00007441"/>
    </source>
</evidence>
<reference evidence="7" key="1">
    <citation type="submission" date="2021-01" db="EMBL/GenBank/DDBJ databases">
        <authorList>
            <person name="Corre E."/>
            <person name="Pelletier E."/>
            <person name="Niang G."/>
            <person name="Scheremetjew M."/>
            <person name="Finn R."/>
            <person name="Kale V."/>
            <person name="Holt S."/>
            <person name="Cochrane G."/>
            <person name="Meng A."/>
            <person name="Brown T."/>
            <person name="Cohen L."/>
        </authorList>
    </citation>
    <scope>NUCLEOTIDE SEQUENCE</scope>
    <source>
        <strain evidence="7">DIVA3 518/3/11/1/6</strain>
    </source>
</reference>
<name>A0A7S4HMP5_9EUKA</name>
<dbReference type="AlphaFoldDB" id="A0A7S4HMP5"/>
<dbReference type="InterPro" id="IPR015422">
    <property type="entry name" value="PyrdxlP-dep_Trfase_small"/>
</dbReference>
<keyword evidence="4" id="KW-0808">Transferase</keyword>
<dbReference type="InterPro" id="IPR004838">
    <property type="entry name" value="NHTrfase_class1_PyrdxlP-BS"/>
</dbReference>
<comment type="cofactor">
    <cofactor evidence="1">
        <name>pyridoxal 5'-phosphate</name>
        <dbReference type="ChEBI" id="CHEBI:597326"/>
    </cofactor>
</comment>
<dbReference type="SUPFAM" id="SSF53383">
    <property type="entry name" value="PLP-dependent transferases"/>
    <property type="match status" value="1"/>
</dbReference>
<keyword evidence="5" id="KW-0663">Pyridoxal phosphate</keyword>
<evidence type="ECO:0000256" key="4">
    <source>
        <dbReference type="ARBA" id="ARBA00022679"/>
    </source>
</evidence>
<evidence type="ECO:0000256" key="5">
    <source>
        <dbReference type="ARBA" id="ARBA00022898"/>
    </source>
</evidence>
<dbReference type="PROSITE" id="PS00105">
    <property type="entry name" value="AA_TRANSFER_CLASS_1"/>
    <property type="match status" value="1"/>
</dbReference>
<dbReference type="InterPro" id="IPR050596">
    <property type="entry name" value="AspAT/PAT-like"/>
</dbReference>
<evidence type="ECO:0000259" key="6">
    <source>
        <dbReference type="Pfam" id="PF00155"/>
    </source>
</evidence>
<keyword evidence="3" id="KW-0032">Aminotransferase</keyword>
<accession>A0A7S4HMP5</accession>
<dbReference type="InterPro" id="IPR004839">
    <property type="entry name" value="Aminotransferase_I/II_large"/>
</dbReference>
<protein>
    <recommendedName>
        <fullName evidence="6">Aminotransferase class I/classII large domain-containing protein</fullName>
    </recommendedName>
</protein>
<dbReference type="EMBL" id="HBKP01003304">
    <property type="protein sequence ID" value="CAE2203823.1"/>
    <property type="molecule type" value="Transcribed_RNA"/>
</dbReference>
<evidence type="ECO:0000256" key="1">
    <source>
        <dbReference type="ARBA" id="ARBA00001933"/>
    </source>
</evidence>
<dbReference type="GO" id="GO:0008483">
    <property type="term" value="F:transaminase activity"/>
    <property type="evidence" value="ECO:0007669"/>
    <property type="project" value="UniProtKB-KW"/>
</dbReference>
<dbReference type="Pfam" id="PF00155">
    <property type="entry name" value="Aminotran_1_2"/>
    <property type="match status" value="1"/>
</dbReference>
<proteinExistence type="inferred from homology"/>
<feature type="domain" description="Aminotransferase class I/classII large" evidence="6">
    <location>
        <begin position="36"/>
        <end position="393"/>
    </location>
</feature>
<dbReference type="Gene3D" id="3.40.640.10">
    <property type="entry name" value="Type I PLP-dependent aspartate aminotransferase-like (Major domain)"/>
    <property type="match status" value="1"/>
</dbReference>
<dbReference type="InterPro" id="IPR015424">
    <property type="entry name" value="PyrdxlP-dep_Trfase"/>
</dbReference>
<gene>
    <name evidence="7" type="ORF">VSP0166_LOCUS2385</name>
</gene>
<dbReference type="Gene3D" id="3.90.1150.10">
    <property type="entry name" value="Aspartate Aminotransferase, domain 1"/>
    <property type="match status" value="1"/>
</dbReference>
<dbReference type="GO" id="GO:0006520">
    <property type="term" value="P:amino acid metabolic process"/>
    <property type="evidence" value="ECO:0007669"/>
    <property type="project" value="InterPro"/>
</dbReference>
<comment type="similarity">
    <text evidence="2">Belongs to the class-I pyridoxal-phosphate-dependent aminotransferase family.</text>
</comment>
<dbReference type="PANTHER" id="PTHR46383">
    <property type="entry name" value="ASPARTATE AMINOTRANSFERASE"/>
    <property type="match status" value="1"/>
</dbReference>
<dbReference type="InterPro" id="IPR015421">
    <property type="entry name" value="PyrdxlP-dep_Trfase_major"/>
</dbReference>
<dbReference type="GO" id="GO:0030170">
    <property type="term" value="F:pyridoxal phosphate binding"/>
    <property type="evidence" value="ECO:0007669"/>
    <property type="project" value="InterPro"/>
</dbReference>
<sequence length="410" mass="45296">MSGLNPSSRGQNMPMSAMRKLIPFANKAKTERGLELVRLNLGQPDIETPEPYWDAVENFRSTKGNLVAYAPSQGRPELVEALVKYYGDCGINFTKDQIIGTIGGCEAILIAFMAICDPGDEIVVFEPYYSNYSGLAAMAGVTLVPVPTFVKDGYHLPAREEIEKAITNKTRGIMYASPGNPTGTVYSKEELQLLIDVCKAKNIFLMADEVYREFCYDSEDYSPSLFHFEGVDEFAIMFDSFSKRYSACGARVGTVASRNKDVHAAMLKVATVRLSGPVLEQVGIAACINDGVADYLKRVNKSYKERRDLLVRRLNEIPGVYCPTPAGAFYAMASFEGIDAEDFCKWLLSDFEYNGATVLVSPGSGFYTTPNCGTTELRLAYVINIDQLNKALDILSRGIVEYRKVRGSKL</sequence>